<proteinExistence type="predicted"/>
<evidence type="ECO:0000256" key="1">
    <source>
        <dbReference type="SAM" id="MobiDB-lite"/>
    </source>
</evidence>
<evidence type="ECO:0000313" key="2">
    <source>
        <dbReference type="EMBL" id="AGA27641.1"/>
    </source>
</evidence>
<dbReference type="Proteomes" id="UP000010798">
    <property type="component" value="Chromosome"/>
</dbReference>
<keyword evidence="3" id="KW-1185">Reference proteome</keyword>
<dbReference type="AlphaFoldDB" id="L0DG44"/>
<gene>
    <name evidence="2" type="ordered locus">Sinac_3378</name>
</gene>
<evidence type="ECO:0000313" key="3">
    <source>
        <dbReference type="Proteomes" id="UP000010798"/>
    </source>
</evidence>
<sequence length="76" mass="8217">MSHKQNPSSSENASVQPDTLSNEVLKLKIDDLFQEIENLKTRVARLEGGPESEETSGPTDADLKKVVGDPNHTAGD</sequence>
<organism evidence="2 3">
    <name type="scientific">Singulisphaera acidiphila (strain ATCC BAA-1392 / DSM 18658 / VKM B-2454 / MOB10)</name>
    <dbReference type="NCBI Taxonomy" id="886293"/>
    <lineage>
        <taxon>Bacteria</taxon>
        <taxon>Pseudomonadati</taxon>
        <taxon>Planctomycetota</taxon>
        <taxon>Planctomycetia</taxon>
        <taxon>Isosphaerales</taxon>
        <taxon>Isosphaeraceae</taxon>
        <taxon>Singulisphaera</taxon>
    </lineage>
</organism>
<dbReference type="HOGENOM" id="CLU_2652502_0_0_0"/>
<dbReference type="KEGG" id="saci:Sinac_3378"/>
<reference evidence="2 3" key="1">
    <citation type="submission" date="2012-02" db="EMBL/GenBank/DDBJ databases">
        <title>Complete sequence of chromosome of Singulisphaera acidiphila DSM 18658.</title>
        <authorList>
            <consortium name="US DOE Joint Genome Institute (JGI-PGF)"/>
            <person name="Lucas S."/>
            <person name="Copeland A."/>
            <person name="Lapidus A."/>
            <person name="Glavina del Rio T."/>
            <person name="Dalin E."/>
            <person name="Tice H."/>
            <person name="Bruce D."/>
            <person name="Goodwin L."/>
            <person name="Pitluck S."/>
            <person name="Peters L."/>
            <person name="Ovchinnikova G."/>
            <person name="Chertkov O."/>
            <person name="Kyrpides N."/>
            <person name="Mavromatis K."/>
            <person name="Ivanova N."/>
            <person name="Brettin T."/>
            <person name="Detter J.C."/>
            <person name="Han C."/>
            <person name="Larimer F."/>
            <person name="Land M."/>
            <person name="Hauser L."/>
            <person name="Markowitz V."/>
            <person name="Cheng J.-F."/>
            <person name="Hugenholtz P."/>
            <person name="Woyke T."/>
            <person name="Wu D."/>
            <person name="Tindall B."/>
            <person name="Pomrenke H."/>
            <person name="Brambilla E."/>
            <person name="Klenk H.-P."/>
            <person name="Eisen J.A."/>
        </authorList>
    </citation>
    <scope>NUCLEOTIDE SEQUENCE [LARGE SCALE GENOMIC DNA]</scope>
    <source>
        <strain evidence="3">ATCC BAA-1392 / DSM 18658 / VKM B-2454 / MOB10</strain>
    </source>
</reference>
<protein>
    <submittedName>
        <fullName evidence="2">Uncharacterized protein</fullName>
    </submittedName>
</protein>
<accession>L0DG44</accession>
<feature type="region of interest" description="Disordered" evidence="1">
    <location>
        <begin position="43"/>
        <end position="76"/>
    </location>
</feature>
<name>L0DG44_SINAD</name>
<dbReference type="EMBL" id="CP003364">
    <property type="protein sequence ID" value="AGA27641.1"/>
    <property type="molecule type" value="Genomic_DNA"/>
</dbReference>